<protein>
    <recommendedName>
        <fullName evidence="2">histidine kinase</fullName>
        <ecNumber evidence="2">2.7.13.3</ecNumber>
    </recommendedName>
</protein>
<dbReference type="EMBL" id="QGLK01000001">
    <property type="protein sequence ID" value="PXY89394.1"/>
    <property type="molecule type" value="Genomic_DNA"/>
</dbReference>
<keyword evidence="5" id="KW-0547">Nucleotide-binding</keyword>
<feature type="transmembrane region" description="Helical" evidence="9">
    <location>
        <begin position="137"/>
        <end position="155"/>
    </location>
</feature>
<evidence type="ECO:0000313" key="11">
    <source>
        <dbReference type="EMBL" id="PXY89394.1"/>
    </source>
</evidence>
<dbReference type="EC" id="2.7.13.3" evidence="2"/>
<comment type="catalytic activity">
    <reaction evidence="1">
        <text>ATP + protein L-histidine = ADP + protein N-phospho-L-histidine.</text>
        <dbReference type="EC" id="2.7.13.3"/>
    </reaction>
</comment>
<keyword evidence="9" id="KW-0472">Membrane</keyword>
<organism evidence="11 12">
    <name type="scientific">Bifidobacterium asteroides</name>
    <dbReference type="NCBI Taxonomy" id="1684"/>
    <lineage>
        <taxon>Bacteria</taxon>
        <taxon>Bacillati</taxon>
        <taxon>Actinomycetota</taxon>
        <taxon>Actinomycetes</taxon>
        <taxon>Bifidobacteriales</taxon>
        <taxon>Bifidobacteriaceae</taxon>
        <taxon>Bifidobacterium</taxon>
    </lineage>
</organism>
<feature type="transmembrane region" description="Helical" evidence="9">
    <location>
        <begin position="64"/>
        <end position="83"/>
    </location>
</feature>
<accession>A0A318MLG7</accession>
<dbReference type="GO" id="GO:0016020">
    <property type="term" value="C:membrane"/>
    <property type="evidence" value="ECO:0007669"/>
    <property type="project" value="InterPro"/>
</dbReference>
<dbReference type="GO" id="GO:0000155">
    <property type="term" value="F:phosphorelay sensor kinase activity"/>
    <property type="evidence" value="ECO:0007669"/>
    <property type="project" value="InterPro"/>
</dbReference>
<keyword evidence="9" id="KW-0812">Transmembrane</keyword>
<evidence type="ECO:0000259" key="10">
    <source>
        <dbReference type="PROSITE" id="PS50109"/>
    </source>
</evidence>
<proteinExistence type="predicted"/>
<keyword evidence="3" id="KW-0597">Phosphoprotein</keyword>
<dbReference type="PANTHER" id="PTHR24421:SF10">
    <property type="entry name" value="NITRATE_NITRITE SENSOR PROTEIN NARQ"/>
    <property type="match status" value="1"/>
</dbReference>
<feature type="domain" description="Histidine kinase" evidence="10">
    <location>
        <begin position="290"/>
        <end position="387"/>
    </location>
</feature>
<dbReference type="Pfam" id="PF07730">
    <property type="entry name" value="HisKA_3"/>
    <property type="match status" value="1"/>
</dbReference>
<feature type="transmembrane region" description="Helical" evidence="9">
    <location>
        <begin position="106"/>
        <end position="125"/>
    </location>
</feature>
<evidence type="ECO:0000256" key="3">
    <source>
        <dbReference type="ARBA" id="ARBA00022553"/>
    </source>
</evidence>
<dbReference type="GO" id="GO:0005524">
    <property type="term" value="F:ATP binding"/>
    <property type="evidence" value="ECO:0007669"/>
    <property type="project" value="UniProtKB-KW"/>
</dbReference>
<dbReference type="InterPro" id="IPR005467">
    <property type="entry name" value="His_kinase_dom"/>
</dbReference>
<dbReference type="GO" id="GO:0046983">
    <property type="term" value="F:protein dimerization activity"/>
    <property type="evidence" value="ECO:0007669"/>
    <property type="project" value="InterPro"/>
</dbReference>
<keyword evidence="4" id="KW-0808">Transferase</keyword>
<evidence type="ECO:0000256" key="5">
    <source>
        <dbReference type="ARBA" id="ARBA00022741"/>
    </source>
</evidence>
<gene>
    <name evidence="11" type="ORF">DKK74_00465</name>
</gene>
<dbReference type="SUPFAM" id="SSF55874">
    <property type="entry name" value="ATPase domain of HSP90 chaperone/DNA topoisomerase II/histidine kinase"/>
    <property type="match status" value="1"/>
</dbReference>
<dbReference type="InterPro" id="IPR050482">
    <property type="entry name" value="Sensor_HK_TwoCompSys"/>
</dbReference>
<dbReference type="InterPro" id="IPR036890">
    <property type="entry name" value="HATPase_C_sf"/>
</dbReference>
<dbReference type="PANTHER" id="PTHR24421">
    <property type="entry name" value="NITRATE/NITRITE SENSOR PROTEIN NARX-RELATED"/>
    <property type="match status" value="1"/>
</dbReference>
<dbReference type="Gene3D" id="3.30.565.10">
    <property type="entry name" value="Histidine kinase-like ATPase, C-terminal domain"/>
    <property type="match status" value="1"/>
</dbReference>
<sequence>MSLSEPESSQERKPGSLPYVGLVEVASFCCSFLWSKYGNPLNFFLFQTVMVSAWLGYRLIRRRIPALICGGLLIAVCLAATLFDNPPQMFLTTIVTVDVLFAFPEIWTWVAVGGEIGVYILHMAWRGEWRRASWGDTVLNLALIVFFAVAFLFYARASRMLIEKNRQLARQSLTIESLALAKERAEMASQMHDSIGQYLSAMHMELEAAQRTLHKGSSIDRALTHVIKAEDIDKKALAQVRQQARALNPAAFGGELTKESIVGLADSFESTGLHVTATVNGSLEGLSSQNKVLIYRALQETLTNVVRHAHASSASIVIDLAPRTLRLCVTDDGVGPGKGSGRFVPGFGLSSLEQRVKDLGGSLQVGPAETAESSRGTRVILSLPLTADSQVTSAVQRTQ</sequence>
<dbReference type="AlphaFoldDB" id="A0A318MLG7"/>
<keyword evidence="7" id="KW-0067">ATP-binding</keyword>
<evidence type="ECO:0000256" key="8">
    <source>
        <dbReference type="ARBA" id="ARBA00023012"/>
    </source>
</evidence>
<evidence type="ECO:0000256" key="6">
    <source>
        <dbReference type="ARBA" id="ARBA00022777"/>
    </source>
</evidence>
<dbReference type="PROSITE" id="PS50109">
    <property type="entry name" value="HIS_KIN"/>
    <property type="match status" value="1"/>
</dbReference>
<keyword evidence="9" id="KW-1133">Transmembrane helix</keyword>
<dbReference type="InterPro" id="IPR011712">
    <property type="entry name" value="Sig_transdc_His_kin_sub3_dim/P"/>
</dbReference>
<comment type="caution">
    <text evidence="11">The sequence shown here is derived from an EMBL/GenBank/DDBJ whole genome shotgun (WGS) entry which is preliminary data.</text>
</comment>
<evidence type="ECO:0000256" key="4">
    <source>
        <dbReference type="ARBA" id="ARBA00022679"/>
    </source>
</evidence>
<name>A0A318MLG7_9BIFI</name>
<keyword evidence="8" id="KW-0902">Two-component regulatory system</keyword>
<evidence type="ECO:0000256" key="9">
    <source>
        <dbReference type="SAM" id="Phobius"/>
    </source>
</evidence>
<evidence type="ECO:0000313" key="12">
    <source>
        <dbReference type="Proteomes" id="UP000248128"/>
    </source>
</evidence>
<dbReference type="CDD" id="cd16917">
    <property type="entry name" value="HATPase_UhpB-NarQ-NarX-like"/>
    <property type="match status" value="1"/>
</dbReference>
<dbReference type="InterPro" id="IPR003594">
    <property type="entry name" value="HATPase_dom"/>
</dbReference>
<feature type="transmembrane region" description="Helical" evidence="9">
    <location>
        <begin position="40"/>
        <end position="57"/>
    </location>
</feature>
<evidence type="ECO:0000256" key="2">
    <source>
        <dbReference type="ARBA" id="ARBA00012438"/>
    </source>
</evidence>
<reference evidence="11 12" key="1">
    <citation type="submission" date="2018-05" db="EMBL/GenBank/DDBJ databases">
        <title>Reference genomes for bee gut microbiota database.</title>
        <authorList>
            <person name="Ellegaard K.M."/>
        </authorList>
    </citation>
    <scope>NUCLEOTIDE SEQUENCE [LARGE SCALE GENOMIC DNA]</scope>
    <source>
        <strain evidence="11 12">ESL0199</strain>
    </source>
</reference>
<dbReference type="SMART" id="SM00387">
    <property type="entry name" value="HATPase_c"/>
    <property type="match status" value="1"/>
</dbReference>
<dbReference type="Proteomes" id="UP000248128">
    <property type="component" value="Unassembled WGS sequence"/>
</dbReference>
<evidence type="ECO:0000256" key="1">
    <source>
        <dbReference type="ARBA" id="ARBA00000085"/>
    </source>
</evidence>
<dbReference type="Gene3D" id="1.20.5.1930">
    <property type="match status" value="1"/>
</dbReference>
<dbReference type="Pfam" id="PF02518">
    <property type="entry name" value="HATPase_c"/>
    <property type="match status" value="1"/>
</dbReference>
<evidence type="ECO:0000256" key="7">
    <source>
        <dbReference type="ARBA" id="ARBA00022840"/>
    </source>
</evidence>
<dbReference type="OrthoDB" id="227596at2"/>
<keyword evidence="6" id="KW-0418">Kinase</keyword>
<dbReference type="RefSeq" id="WP_110412297.1">
    <property type="nucleotide sequence ID" value="NZ_QGLK01000001.1"/>
</dbReference>